<gene>
    <name evidence="1" type="ORF">ACHHYP_14463</name>
</gene>
<reference evidence="1 2" key="1">
    <citation type="journal article" date="2014" name="Genome Biol. Evol.">
        <title>The secreted proteins of Achlya hypogyna and Thraustotheca clavata identify the ancestral oomycete secretome and reveal gene acquisitions by horizontal gene transfer.</title>
        <authorList>
            <person name="Misner I."/>
            <person name="Blouin N."/>
            <person name="Leonard G."/>
            <person name="Richards T.A."/>
            <person name="Lane C.E."/>
        </authorList>
    </citation>
    <scope>NUCLEOTIDE SEQUENCE [LARGE SCALE GENOMIC DNA]</scope>
    <source>
        <strain evidence="1 2">ATCC 48635</strain>
    </source>
</reference>
<evidence type="ECO:0000313" key="1">
    <source>
        <dbReference type="EMBL" id="OQR96629.1"/>
    </source>
</evidence>
<proteinExistence type="predicted"/>
<dbReference type="OrthoDB" id="168415at2759"/>
<dbReference type="Proteomes" id="UP000243579">
    <property type="component" value="Unassembled WGS sequence"/>
</dbReference>
<evidence type="ECO:0000313" key="2">
    <source>
        <dbReference type="Proteomes" id="UP000243579"/>
    </source>
</evidence>
<dbReference type="EMBL" id="JNBR01000137">
    <property type="protein sequence ID" value="OQR96629.1"/>
    <property type="molecule type" value="Genomic_DNA"/>
</dbReference>
<keyword evidence="2" id="KW-1185">Reference proteome</keyword>
<name>A0A1V9ZF54_ACHHY</name>
<organism evidence="1 2">
    <name type="scientific">Achlya hypogyna</name>
    <name type="common">Oomycete</name>
    <name type="synonym">Protoachlya hypogyna</name>
    <dbReference type="NCBI Taxonomy" id="1202772"/>
    <lineage>
        <taxon>Eukaryota</taxon>
        <taxon>Sar</taxon>
        <taxon>Stramenopiles</taxon>
        <taxon>Oomycota</taxon>
        <taxon>Saprolegniomycetes</taxon>
        <taxon>Saprolegniales</taxon>
        <taxon>Achlyaceae</taxon>
        <taxon>Achlya</taxon>
    </lineage>
</organism>
<accession>A0A1V9ZF54</accession>
<sequence>MTLSAKTILRPSLVEPGVSVLRNTEPTKHRRLTLQTAPPSDPFLLDNRFLGDVTVESHPIFGSATLSITSSGLFRVVSTVSASGAPVSATWIPTSTDVSKLVDIGDVLYINDVELRSVVAVNSSAIQIDRGLQFALAGQEPLHVKSALISASEGATAPLASVSALGLQVSSTDTSTDTVGAHTTARFVHYSSGSSSRLVRLPGTGTVTRGSDAVYTSMDLTSALRANTYIRLAGATYIVNPTKPFNASMLYLDRPYSGPTFAGIPLHLEALGAAVVLKAVGNDNTLTAGSLEAVFGSDAPILRLATATSNSTDEPLTTRVHVSSKGVALVGGANAITTEFGDLNIKAASSVNVQAGTDEASMTGGNVVLGAVLRLR</sequence>
<comment type="caution">
    <text evidence="1">The sequence shown here is derived from an EMBL/GenBank/DDBJ whole genome shotgun (WGS) entry which is preliminary data.</text>
</comment>
<dbReference type="AlphaFoldDB" id="A0A1V9ZF54"/>
<protein>
    <submittedName>
        <fullName evidence="1">Uncharacterized protein</fullName>
    </submittedName>
</protein>